<accession>A0A9D9DRT9</accession>
<feature type="region of interest" description="Disordered" evidence="3">
    <location>
        <begin position="1"/>
        <end position="38"/>
    </location>
</feature>
<dbReference type="InterPro" id="IPR001647">
    <property type="entry name" value="HTH_TetR"/>
</dbReference>
<feature type="compositionally biased region" description="Polar residues" evidence="3">
    <location>
        <begin position="1"/>
        <end position="10"/>
    </location>
</feature>
<keyword evidence="1 2" id="KW-0238">DNA-binding</keyword>
<dbReference type="InterPro" id="IPR009057">
    <property type="entry name" value="Homeodomain-like_sf"/>
</dbReference>
<dbReference type="EMBL" id="JADIMZ010000050">
    <property type="protein sequence ID" value="MBO8432348.1"/>
    <property type="molecule type" value="Genomic_DNA"/>
</dbReference>
<name>A0A9D9DRT9_9BACT</name>
<evidence type="ECO:0000259" key="4">
    <source>
        <dbReference type="PROSITE" id="PS50977"/>
    </source>
</evidence>
<protein>
    <submittedName>
        <fullName evidence="5">TetR/AcrR family transcriptional regulator</fullName>
    </submittedName>
</protein>
<organism evidence="5 6">
    <name type="scientific">Candidatus Pullibacteroides excrementavium</name>
    <dbReference type="NCBI Taxonomy" id="2840905"/>
    <lineage>
        <taxon>Bacteria</taxon>
        <taxon>Pseudomonadati</taxon>
        <taxon>Bacteroidota</taxon>
        <taxon>Bacteroidia</taxon>
        <taxon>Bacteroidales</taxon>
        <taxon>Candidatus Pullibacteroides</taxon>
    </lineage>
</organism>
<dbReference type="PROSITE" id="PS50977">
    <property type="entry name" value="HTH_TETR_2"/>
    <property type="match status" value="1"/>
</dbReference>
<gene>
    <name evidence="5" type="ORF">IAB08_03520</name>
</gene>
<evidence type="ECO:0000313" key="5">
    <source>
        <dbReference type="EMBL" id="MBO8432348.1"/>
    </source>
</evidence>
<comment type="caution">
    <text evidence="5">The sequence shown here is derived from an EMBL/GenBank/DDBJ whole genome shotgun (WGS) entry which is preliminary data.</text>
</comment>
<feature type="DNA-binding region" description="H-T-H motif" evidence="2">
    <location>
        <begin position="60"/>
        <end position="79"/>
    </location>
</feature>
<dbReference type="Pfam" id="PF00440">
    <property type="entry name" value="TetR_N"/>
    <property type="match status" value="1"/>
</dbReference>
<dbReference type="Proteomes" id="UP000823612">
    <property type="component" value="Unassembled WGS sequence"/>
</dbReference>
<reference evidence="5" key="2">
    <citation type="journal article" date="2021" name="PeerJ">
        <title>Extensive microbial diversity within the chicken gut microbiome revealed by metagenomics and culture.</title>
        <authorList>
            <person name="Gilroy R."/>
            <person name="Ravi A."/>
            <person name="Getino M."/>
            <person name="Pursley I."/>
            <person name="Horton D.L."/>
            <person name="Alikhan N.F."/>
            <person name="Baker D."/>
            <person name="Gharbi K."/>
            <person name="Hall N."/>
            <person name="Watson M."/>
            <person name="Adriaenssens E.M."/>
            <person name="Foster-Nyarko E."/>
            <person name="Jarju S."/>
            <person name="Secka A."/>
            <person name="Antonio M."/>
            <person name="Oren A."/>
            <person name="Chaudhuri R.R."/>
            <person name="La Ragione R."/>
            <person name="Hildebrand F."/>
            <person name="Pallen M.J."/>
        </authorList>
    </citation>
    <scope>NUCLEOTIDE SEQUENCE</scope>
    <source>
        <strain evidence="5">2889</strain>
    </source>
</reference>
<evidence type="ECO:0000256" key="2">
    <source>
        <dbReference type="PROSITE-ProRule" id="PRU00335"/>
    </source>
</evidence>
<evidence type="ECO:0000313" key="6">
    <source>
        <dbReference type="Proteomes" id="UP000823612"/>
    </source>
</evidence>
<dbReference type="SUPFAM" id="SSF46689">
    <property type="entry name" value="Homeodomain-like"/>
    <property type="match status" value="1"/>
</dbReference>
<reference evidence="5" key="1">
    <citation type="submission" date="2020-10" db="EMBL/GenBank/DDBJ databases">
        <authorList>
            <person name="Gilroy R."/>
        </authorList>
    </citation>
    <scope>NUCLEOTIDE SEQUENCE</scope>
    <source>
        <strain evidence="5">2889</strain>
    </source>
</reference>
<evidence type="ECO:0000256" key="3">
    <source>
        <dbReference type="SAM" id="MobiDB-lite"/>
    </source>
</evidence>
<dbReference type="AlphaFoldDB" id="A0A9D9DRT9"/>
<sequence length="265" mass="30570">MKTASVSENRGSGKPPRGNRPEETAQKETAQPNLPFHGAPMEIVKGISDIFLRYGLRSSSMDDICTHLKISKKTLYSYFSNKDEVVEAVMFYRRSQFRAEEIIKQTQDIPSVQLVLGIAENISGSFKSLWPINIFDMKKYHPAIYEKITQQDNSHIDRCMQFLFRKGWKEGMFRKDIDTEMQTEILNMQISYLADPENWPKLKHPAHIIVLHVFVNFIRSIATPAGIAELEKFIDDNPEKKAKVEASSTEFHPLFRPADMEEHTF</sequence>
<feature type="domain" description="HTH tetR-type" evidence="4">
    <location>
        <begin position="37"/>
        <end position="97"/>
    </location>
</feature>
<proteinExistence type="predicted"/>
<dbReference type="GO" id="GO:0003677">
    <property type="term" value="F:DNA binding"/>
    <property type="evidence" value="ECO:0007669"/>
    <property type="project" value="UniProtKB-UniRule"/>
</dbReference>
<dbReference type="Gene3D" id="1.10.357.10">
    <property type="entry name" value="Tetracycline Repressor, domain 2"/>
    <property type="match status" value="1"/>
</dbReference>
<evidence type="ECO:0000256" key="1">
    <source>
        <dbReference type="ARBA" id="ARBA00023125"/>
    </source>
</evidence>